<dbReference type="Gene3D" id="1.10.630.10">
    <property type="entry name" value="Cytochrome P450"/>
    <property type="match status" value="1"/>
</dbReference>
<dbReference type="AlphaFoldDB" id="A0A3Q0JE84"/>
<dbReference type="PANTHER" id="PTHR24291">
    <property type="entry name" value="CYTOCHROME P450 FAMILY 4"/>
    <property type="match status" value="1"/>
</dbReference>
<evidence type="ECO:0000313" key="16">
    <source>
        <dbReference type="RefSeq" id="XP_026686807.1"/>
    </source>
</evidence>
<evidence type="ECO:0000256" key="11">
    <source>
        <dbReference type="ARBA" id="ARBA00023033"/>
    </source>
</evidence>
<dbReference type="Proteomes" id="UP000079169">
    <property type="component" value="Unplaced"/>
</dbReference>
<comment type="similarity">
    <text evidence="4 14">Belongs to the cytochrome P450 family.</text>
</comment>
<dbReference type="GO" id="GO:0005506">
    <property type="term" value="F:iron ion binding"/>
    <property type="evidence" value="ECO:0007669"/>
    <property type="project" value="InterPro"/>
</dbReference>
<gene>
    <name evidence="16" type="primary">LOC103519546</name>
</gene>
<dbReference type="Pfam" id="PF00067">
    <property type="entry name" value="p450"/>
    <property type="match status" value="1"/>
</dbReference>
<reference evidence="16" key="1">
    <citation type="submission" date="2025-08" db="UniProtKB">
        <authorList>
            <consortium name="RefSeq"/>
        </authorList>
    </citation>
    <scope>IDENTIFICATION</scope>
</reference>
<dbReference type="InterPro" id="IPR001128">
    <property type="entry name" value="Cyt_P450"/>
</dbReference>
<evidence type="ECO:0000256" key="7">
    <source>
        <dbReference type="ARBA" id="ARBA00022824"/>
    </source>
</evidence>
<evidence type="ECO:0000256" key="4">
    <source>
        <dbReference type="ARBA" id="ARBA00010617"/>
    </source>
</evidence>
<dbReference type="InterPro" id="IPR036396">
    <property type="entry name" value="Cyt_P450_sf"/>
</dbReference>
<keyword evidence="12" id="KW-0472">Membrane</keyword>
<keyword evidence="5 13" id="KW-0349">Heme</keyword>
<evidence type="ECO:0000256" key="5">
    <source>
        <dbReference type="ARBA" id="ARBA00022617"/>
    </source>
</evidence>
<dbReference type="InterPro" id="IPR002401">
    <property type="entry name" value="Cyt_P450_E_grp-I"/>
</dbReference>
<dbReference type="GeneID" id="103519546"/>
<evidence type="ECO:0000256" key="1">
    <source>
        <dbReference type="ARBA" id="ARBA00001971"/>
    </source>
</evidence>
<sequence>MFGVDFEIQQNHYSQHPYLEAVESSFRIFLMRVFKPWLAVDPFYTMSGCKARVRKNRSIQKEFMKSIIDEVERKIFEENVNFIDSKTEEEIPFLERVLRDRLDPSSTKNPQNSMTDKELLHEMVGHEVERKIFEENVNFIDSKTEEEIPFLERVLRDRLDPSSTKNPQNSMTDKELLHEMVGVLNAGIDTVTFTTSIVLIVLAVHPQIQQEVYHELQDVLGDSPDSAPTYDQLQRLDLLTRVIKETMRLFPAAPVIARSAPYEVQCGDYTIPAGATIGIFIYGLHRHPQLWNNPNQFDPDRFLPSQSSHRNPSGYVPFSLGPRGCIGSKYAMLQMKTTISTILRRYKILPGDKCKSLQDIRFEFGMTMRSLPGNDIRIEPR</sequence>
<evidence type="ECO:0000256" key="14">
    <source>
        <dbReference type="RuleBase" id="RU000461"/>
    </source>
</evidence>
<keyword evidence="6 13" id="KW-0479">Metal-binding</keyword>
<accession>A0A3Q0JE84</accession>
<feature type="binding site" description="axial binding residue" evidence="13">
    <location>
        <position position="325"/>
    </location>
    <ligand>
        <name>heme</name>
        <dbReference type="ChEBI" id="CHEBI:30413"/>
    </ligand>
    <ligandPart>
        <name>Fe</name>
        <dbReference type="ChEBI" id="CHEBI:18248"/>
    </ligandPart>
</feature>
<keyword evidence="11 14" id="KW-0503">Monooxygenase</keyword>
<evidence type="ECO:0000256" key="9">
    <source>
        <dbReference type="ARBA" id="ARBA00023002"/>
    </source>
</evidence>
<proteinExistence type="inferred from homology"/>
<evidence type="ECO:0000256" key="2">
    <source>
        <dbReference type="ARBA" id="ARBA00004174"/>
    </source>
</evidence>
<dbReference type="PANTHER" id="PTHR24291:SF189">
    <property type="entry name" value="CYTOCHROME P450 4C3-RELATED"/>
    <property type="match status" value="1"/>
</dbReference>
<dbReference type="GO" id="GO:0005789">
    <property type="term" value="C:endoplasmic reticulum membrane"/>
    <property type="evidence" value="ECO:0007669"/>
    <property type="project" value="UniProtKB-SubCell"/>
</dbReference>
<dbReference type="PaxDb" id="121845-A0A3Q0JE84"/>
<dbReference type="PRINTS" id="PR00463">
    <property type="entry name" value="EP450I"/>
</dbReference>
<comment type="cofactor">
    <cofactor evidence="1 13">
        <name>heme</name>
        <dbReference type="ChEBI" id="CHEBI:30413"/>
    </cofactor>
</comment>
<evidence type="ECO:0000313" key="15">
    <source>
        <dbReference type="Proteomes" id="UP000079169"/>
    </source>
</evidence>
<dbReference type="GO" id="GO:0020037">
    <property type="term" value="F:heme binding"/>
    <property type="evidence" value="ECO:0007669"/>
    <property type="project" value="InterPro"/>
</dbReference>
<evidence type="ECO:0000256" key="10">
    <source>
        <dbReference type="ARBA" id="ARBA00023004"/>
    </source>
</evidence>
<dbReference type="KEGG" id="dci:103519546"/>
<dbReference type="GO" id="GO:0016705">
    <property type="term" value="F:oxidoreductase activity, acting on paired donors, with incorporation or reduction of molecular oxygen"/>
    <property type="evidence" value="ECO:0007669"/>
    <property type="project" value="InterPro"/>
</dbReference>
<dbReference type="InterPro" id="IPR017972">
    <property type="entry name" value="Cyt_P450_CS"/>
</dbReference>
<protein>
    <submittedName>
        <fullName evidence="16">Cytochrome P450 4c21-like</fullName>
    </submittedName>
</protein>
<evidence type="ECO:0000256" key="12">
    <source>
        <dbReference type="ARBA" id="ARBA00023136"/>
    </source>
</evidence>
<organism evidence="15 16">
    <name type="scientific">Diaphorina citri</name>
    <name type="common">Asian citrus psyllid</name>
    <dbReference type="NCBI Taxonomy" id="121845"/>
    <lineage>
        <taxon>Eukaryota</taxon>
        <taxon>Metazoa</taxon>
        <taxon>Ecdysozoa</taxon>
        <taxon>Arthropoda</taxon>
        <taxon>Hexapoda</taxon>
        <taxon>Insecta</taxon>
        <taxon>Pterygota</taxon>
        <taxon>Neoptera</taxon>
        <taxon>Paraneoptera</taxon>
        <taxon>Hemiptera</taxon>
        <taxon>Sternorrhyncha</taxon>
        <taxon>Psylloidea</taxon>
        <taxon>Psyllidae</taxon>
        <taxon>Diaphorininae</taxon>
        <taxon>Diaphorina</taxon>
    </lineage>
</organism>
<keyword evidence="10 13" id="KW-0408">Iron</keyword>
<dbReference type="GO" id="GO:0004497">
    <property type="term" value="F:monooxygenase activity"/>
    <property type="evidence" value="ECO:0007669"/>
    <property type="project" value="UniProtKB-KW"/>
</dbReference>
<evidence type="ECO:0000256" key="3">
    <source>
        <dbReference type="ARBA" id="ARBA00004406"/>
    </source>
</evidence>
<dbReference type="PRINTS" id="PR00385">
    <property type="entry name" value="P450"/>
</dbReference>
<keyword evidence="15" id="KW-1185">Reference proteome</keyword>
<dbReference type="RefSeq" id="XP_026686807.1">
    <property type="nucleotide sequence ID" value="XM_026831006.1"/>
</dbReference>
<keyword evidence="8" id="KW-0492">Microsome</keyword>
<evidence type="ECO:0000256" key="8">
    <source>
        <dbReference type="ARBA" id="ARBA00022848"/>
    </source>
</evidence>
<dbReference type="SUPFAM" id="SSF48264">
    <property type="entry name" value="Cytochrome P450"/>
    <property type="match status" value="1"/>
</dbReference>
<keyword evidence="7" id="KW-0256">Endoplasmic reticulum</keyword>
<name>A0A3Q0JE84_DIACI</name>
<dbReference type="InterPro" id="IPR050196">
    <property type="entry name" value="Cytochrome_P450_Monoox"/>
</dbReference>
<dbReference type="PROSITE" id="PS00086">
    <property type="entry name" value="CYTOCHROME_P450"/>
    <property type="match status" value="1"/>
</dbReference>
<dbReference type="STRING" id="121845.A0A3Q0JE84"/>
<evidence type="ECO:0000256" key="6">
    <source>
        <dbReference type="ARBA" id="ARBA00022723"/>
    </source>
</evidence>
<keyword evidence="9 14" id="KW-0560">Oxidoreductase</keyword>
<comment type="subcellular location">
    <subcellularLocation>
        <location evidence="3">Endoplasmic reticulum membrane</location>
        <topology evidence="3">Peripheral membrane protein</topology>
    </subcellularLocation>
    <subcellularLocation>
        <location evidence="2">Microsome membrane</location>
        <topology evidence="2">Peripheral membrane protein</topology>
    </subcellularLocation>
</comment>
<evidence type="ECO:0000256" key="13">
    <source>
        <dbReference type="PIRSR" id="PIRSR602401-1"/>
    </source>
</evidence>